<dbReference type="InterPro" id="IPR057326">
    <property type="entry name" value="KR_dom"/>
</dbReference>
<comment type="caution">
    <text evidence="5">The sequence shown here is derived from an EMBL/GenBank/DDBJ whole genome shotgun (WGS) entry which is preliminary data.</text>
</comment>
<name>A0A6L3ZGE6_9FLAO</name>
<dbReference type="InterPro" id="IPR036291">
    <property type="entry name" value="NAD(P)-bd_dom_sf"/>
</dbReference>
<dbReference type="RefSeq" id="WP_151691553.1">
    <property type="nucleotide sequence ID" value="NZ_BMGX01000002.1"/>
</dbReference>
<dbReference type="Gene3D" id="3.40.50.720">
    <property type="entry name" value="NAD(P)-binding Rossmann-like Domain"/>
    <property type="match status" value="1"/>
</dbReference>
<dbReference type="PRINTS" id="PR00080">
    <property type="entry name" value="SDRFAMILY"/>
</dbReference>
<evidence type="ECO:0000313" key="5">
    <source>
        <dbReference type="EMBL" id="KAB2816981.1"/>
    </source>
</evidence>
<dbReference type="CDD" id="cd05233">
    <property type="entry name" value="SDR_c"/>
    <property type="match status" value="1"/>
</dbReference>
<dbReference type="GO" id="GO:0016491">
    <property type="term" value="F:oxidoreductase activity"/>
    <property type="evidence" value="ECO:0007669"/>
    <property type="project" value="UniProtKB-KW"/>
</dbReference>
<dbReference type="AlphaFoldDB" id="A0A6L3ZGE6"/>
<sequence>MGKVTLITGASRGIGYALALEMHMRGHHVIALARSEDKLQALKAECNDNRMECAVVDLGQPAQVDQFISALVDRGYTISHMINNAGALVNKPFGEISASELRHVYEVNVFSVFELIQKAMSVFADDIHVVNISSMGGFQGAQKFPGLSAYSSSKAAVASLTECLQEEFGEKGWSFNVLCLGAVQTEMLAEAFPGFKAPVNPSEMSTFIADFTEGAQKFIRGKVLPISSTTP</sequence>
<feature type="domain" description="Ketoreductase" evidence="4">
    <location>
        <begin position="3"/>
        <end position="176"/>
    </location>
</feature>
<accession>A0A6L3ZGE6</accession>
<keyword evidence="2" id="KW-0560">Oxidoreductase</keyword>
<dbReference type="SMART" id="SM00822">
    <property type="entry name" value="PKS_KR"/>
    <property type="match status" value="1"/>
</dbReference>
<evidence type="ECO:0000313" key="6">
    <source>
        <dbReference type="Proteomes" id="UP000484164"/>
    </source>
</evidence>
<dbReference type="InterPro" id="IPR002347">
    <property type="entry name" value="SDR_fam"/>
</dbReference>
<proteinExistence type="inferred from homology"/>
<dbReference type="OrthoDB" id="9787298at2"/>
<evidence type="ECO:0000259" key="4">
    <source>
        <dbReference type="SMART" id="SM00822"/>
    </source>
</evidence>
<dbReference type="GO" id="GO:0016020">
    <property type="term" value="C:membrane"/>
    <property type="evidence" value="ECO:0007669"/>
    <property type="project" value="TreeGrafter"/>
</dbReference>
<organism evidence="5 6">
    <name type="scientific">Phaeocystidibacter marisrubri</name>
    <dbReference type="NCBI Taxonomy" id="1577780"/>
    <lineage>
        <taxon>Bacteria</taxon>
        <taxon>Pseudomonadati</taxon>
        <taxon>Bacteroidota</taxon>
        <taxon>Flavobacteriia</taxon>
        <taxon>Flavobacteriales</taxon>
        <taxon>Phaeocystidibacteraceae</taxon>
        <taxon>Phaeocystidibacter</taxon>
    </lineage>
</organism>
<evidence type="ECO:0000256" key="1">
    <source>
        <dbReference type="ARBA" id="ARBA00006484"/>
    </source>
</evidence>
<reference evidence="5 6" key="1">
    <citation type="submission" date="2019-10" db="EMBL/GenBank/DDBJ databases">
        <title>Genome sequence of Phaeocystidibacter marisrubri JCM30614 (type strain).</title>
        <authorList>
            <person name="Bowman J.P."/>
        </authorList>
    </citation>
    <scope>NUCLEOTIDE SEQUENCE [LARGE SCALE GENOMIC DNA]</scope>
    <source>
        <strain evidence="5 6">JCM 30614</strain>
    </source>
</reference>
<evidence type="ECO:0000256" key="3">
    <source>
        <dbReference type="RuleBase" id="RU000363"/>
    </source>
</evidence>
<dbReference type="PRINTS" id="PR00081">
    <property type="entry name" value="GDHRDH"/>
</dbReference>
<dbReference type="PANTHER" id="PTHR44196">
    <property type="entry name" value="DEHYDROGENASE/REDUCTASE SDR FAMILY MEMBER 7B"/>
    <property type="match status" value="1"/>
</dbReference>
<dbReference type="PANTHER" id="PTHR44196:SF1">
    <property type="entry name" value="DEHYDROGENASE_REDUCTASE SDR FAMILY MEMBER 7B"/>
    <property type="match status" value="1"/>
</dbReference>
<dbReference type="SUPFAM" id="SSF51735">
    <property type="entry name" value="NAD(P)-binding Rossmann-fold domains"/>
    <property type="match status" value="1"/>
</dbReference>
<keyword evidence="6" id="KW-1185">Reference proteome</keyword>
<gene>
    <name evidence="5" type="ORF">F8C82_00865</name>
</gene>
<protein>
    <submittedName>
        <fullName evidence="5">SDR family oxidoreductase</fullName>
    </submittedName>
</protein>
<comment type="similarity">
    <text evidence="1 3">Belongs to the short-chain dehydrogenases/reductases (SDR) family.</text>
</comment>
<dbReference type="EMBL" id="WBVQ01000001">
    <property type="protein sequence ID" value="KAB2816981.1"/>
    <property type="molecule type" value="Genomic_DNA"/>
</dbReference>
<dbReference type="Pfam" id="PF00106">
    <property type="entry name" value="adh_short"/>
    <property type="match status" value="1"/>
</dbReference>
<dbReference type="Proteomes" id="UP000484164">
    <property type="component" value="Unassembled WGS sequence"/>
</dbReference>
<evidence type="ECO:0000256" key="2">
    <source>
        <dbReference type="ARBA" id="ARBA00023002"/>
    </source>
</evidence>